<evidence type="ECO:0000256" key="1">
    <source>
        <dbReference type="SAM" id="MobiDB-lite"/>
    </source>
</evidence>
<name>E6UCP6_RUMA7</name>
<proteinExistence type="predicted"/>
<dbReference type="Proteomes" id="UP000006919">
    <property type="component" value="Chromosome"/>
</dbReference>
<keyword evidence="2" id="KW-1133">Transmembrane helix</keyword>
<dbReference type="KEGG" id="ral:Rumal_2239"/>
<feature type="compositionally biased region" description="Low complexity" evidence="1">
    <location>
        <begin position="307"/>
        <end position="328"/>
    </location>
</feature>
<evidence type="ECO:0000256" key="2">
    <source>
        <dbReference type="SAM" id="Phobius"/>
    </source>
</evidence>
<gene>
    <name evidence="3" type="ordered locus">Rumal_2239</name>
</gene>
<dbReference type="EMBL" id="CP002403">
    <property type="protein sequence ID" value="ADU22725.1"/>
    <property type="molecule type" value="Genomic_DNA"/>
</dbReference>
<dbReference type="HOGENOM" id="CLU_437981_0_0_9"/>
<reference evidence="3 4" key="1">
    <citation type="journal article" date="2011" name="J. Bacteriol.">
        <title>Complete genome of the cellulolytic ruminal bacterium Ruminococcus albus 7.</title>
        <authorList>
            <person name="Suen G."/>
            <person name="Stevenson D.M."/>
            <person name="Bruce D.C."/>
            <person name="Chertkov O."/>
            <person name="Copeland A."/>
            <person name="Cheng J.F."/>
            <person name="Detter C."/>
            <person name="Detter J.C."/>
            <person name="Goodwin L.A."/>
            <person name="Han C.S."/>
            <person name="Hauser L.J."/>
            <person name="Ivanova N.N."/>
            <person name="Kyrpides N.C."/>
            <person name="Land M.L."/>
            <person name="Lapidus A."/>
            <person name="Lucas S."/>
            <person name="Ovchinnikova G."/>
            <person name="Pitluck S."/>
            <person name="Tapia R."/>
            <person name="Woyke T."/>
            <person name="Boyum J."/>
            <person name="Mead D."/>
            <person name="Weimer P.J."/>
        </authorList>
    </citation>
    <scope>NUCLEOTIDE SEQUENCE [LARGE SCALE GENOMIC DNA]</scope>
    <source>
        <strain evidence="4">ATCC 27210 / DSM 20455 / JCM 14654 / NCDO 2250 / 7</strain>
    </source>
</reference>
<organism evidence="3 4">
    <name type="scientific">Ruminococcus albus (strain ATCC 27210 / DSM 20455 / JCM 14654 / NCDO 2250 / 7)</name>
    <dbReference type="NCBI Taxonomy" id="697329"/>
    <lineage>
        <taxon>Bacteria</taxon>
        <taxon>Bacillati</taxon>
        <taxon>Bacillota</taxon>
        <taxon>Clostridia</taxon>
        <taxon>Eubacteriales</taxon>
        <taxon>Oscillospiraceae</taxon>
        <taxon>Ruminococcus</taxon>
    </lineage>
</organism>
<protein>
    <submittedName>
        <fullName evidence="3">Uncharacterized protein</fullName>
    </submittedName>
</protein>
<evidence type="ECO:0000313" key="3">
    <source>
        <dbReference type="EMBL" id="ADU22725.1"/>
    </source>
</evidence>
<dbReference type="STRING" id="697329.Rumal_2239"/>
<evidence type="ECO:0000313" key="4">
    <source>
        <dbReference type="Proteomes" id="UP000006919"/>
    </source>
</evidence>
<feature type="compositionally biased region" description="Low complexity" evidence="1">
    <location>
        <begin position="280"/>
        <end position="294"/>
    </location>
</feature>
<dbReference type="AlphaFoldDB" id="E6UCP6"/>
<dbReference type="eggNOG" id="ENOG5030HBJ">
    <property type="taxonomic scope" value="Bacteria"/>
</dbReference>
<accession>E6UCP6</accession>
<dbReference type="RefSeq" id="WP_013498882.1">
    <property type="nucleotide sequence ID" value="NC_014833.1"/>
</dbReference>
<sequence length="665" mass="73705">MANQKLGVTANELFACNPFRILGLPVTAEDEELTATYKKLLSMADSESYTTDYDFPTALPPFKRDDITLRTAYAKLASNGYRCFAFSDGVFSQSLNEDDVLLNLKDVTCYDAFIRCYMWLITNDRGFEHPQLWVLLAKYIDKLIDSKQNEWKRLFDNRFPQSVMSSGADQMLSELHETFKDIILLPLKEMVRGSMRCTSAVQILKAAKIDVDKVYTIPNISQANGTGSKLRIAARDISGVSAAPKQEEVHSFAAAPSAISADAIISEEAPKPVARPVVQTAKPAPAPAPVQQQKPQEEHKVSLVDDAIAAQAAASQPAGTSGSSSSSGKTSLVEEEIPVKHVEAIDGLATRRKPVIKKEEPKASNPFEIPSDKDLASSFTVNATPDEYKKPRENMGPVSYRPEGDDLPSANVGERTLEAVDPFANVGSSSARVYDEGSIATGTKRKSVNLTGLDGTGDDFADERIEMQFTAPEGARRVEEEEDVVEEREISNRSLTYLINEVDSRTDETTDQLLTEQEIEDELYTDTLIKLLRSNRSSKMMKEVDTEHVYLNGGGTTEKKGPDITMEDIDLKKKDNSNLDSAYGYHKYDEAHAAEAIKEKYKNINIGDMLNPTVGNSLKREYHEDPIKEYIKYKKSEKALSATMIKVFGFIALVGLLVFLMIFYL</sequence>
<keyword evidence="2" id="KW-0812">Transmembrane</keyword>
<keyword evidence="2" id="KW-0472">Membrane</keyword>
<dbReference type="OrthoDB" id="1814778at2"/>
<feature type="region of interest" description="Disordered" evidence="1">
    <location>
        <begin position="385"/>
        <end position="404"/>
    </location>
</feature>
<feature type="region of interest" description="Disordered" evidence="1">
    <location>
        <begin position="280"/>
        <end position="334"/>
    </location>
</feature>
<feature type="transmembrane region" description="Helical" evidence="2">
    <location>
        <begin position="644"/>
        <end position="664"/>
    </location>
</feature>